<proteinExistence type="predicted"/>
<dbReference type="Proteomes" id="UP000619788">
    <property type="component" value="Unassembled WGS sequence"/>
</dbReference>
<dbReference type="PROSITE" id="PS50801">
    <property type="entry name" value="STAS"/>
    <property type="match status" value="1"/>
</dbReference>
<evidence type="ECO:0000313" key="4">
    <source>
        <dbReference type="Proteomes" id="UP000619788"/>
    </source>
</evidence>
<name>A0A8J3SPG3_9ACTN</name>
<reference evidence="3 4" key="1">
    <citation type="submission" date="2021-01" db="EMBL/GenBank/DDBJ databases">
        <title>Whole genome shotgun sequence of Planobispora siamensis NBRC 107568.</title>
        <authorList>
            <person name="Komaki H."/>
            <person name="Tamura T."/>
        </authorList>
    </citation>
    <scope>NUCLEOTIDE SEQUENCE [LARGE SCALE GENOMIC DNA]</scope>
    <source>
        <strain evidence="3 4">NBRC 107568</strain>
    </source>
</reference>
<comment type="caution">
    <text evidence="3">The sequence shown here is derived from an EMBL/GenBank/DDBJ whole genome shotgun (WGS) entry which is preliminary data.</text>
</comment>
<feature type="domain" description="STAS" evidence="2">
    <location>
        <begin position="15"/>
        <end position="115"/>
    </location>
</feature>
<evidence type="ECO:0000259" key="2">
    <source>
        <dbReference type="PROSITE" id="PS50801"/>
    </source>
</evidence>
<dbReference type="SUPFAM" id="SSF52091">
    <property type="entry name" value="SpoIIaa-like"/>
    <property type="match status" value="1"/>
</dbReference>
<evidence type="ECO:0000256" key="1">
    <source>
        <dbReference type="SAM" id="MobiDB-lite"/>
    </source>
</evidence>
<dbReference type="CDD" id="cd07043">
    <property type="entry name" value="STAS_anti-anti-sigma_factors"/>
    <property type="match status" value="1"/>
</dbReference>
<keyword evidence="4" id="KW-1185">Reference proteome</keyword>
<accession>A0A8J3SPG3</accession>
<dbReference type="InterPro" id="IPR036513">
    <property type="entry name" value="STAS_dom_sf"/>
</dbReference>
<evidence type="ECO:0000313" key="3">
    <source>
        <dbReference type="EMBL" id="GIH96989.1"/>
    </source>
</evidence>
<feature type="region of interest" description="Disordered" evidence="1">
    <location>
        <begin position="141"/>
        <end position="181"/>
    </location>
</feature>
<feature type="compositionally biased region" description="Pro residues" evidence="1">
    <location>
        <begin position="160"/>
        <end position="174"/>
    </location>
</feature>
<gene>
    <name evidence="3" type="ORF">Psi01_76190</name>
</gene>
<sequence>MHLSLHLTPLTDTAMMITMEGELDAATAPVLEAMLRPLIVAEVTHVVAAAGRLRFCDVTGVRQLSAVNKSLHGKGGRLVVAEADSALHRLITLANGWSVPRLHVYTSLAEALIAAGLDPDEVPLQTVIGPRHAPSLRRLTSVRSLVHSARRPRPARRTTPVPPPPPAPPVPSAPPSQAAVSGRVSLKEVLVRSRHLRGQAAYHMRLMEKRLQQIWEAQSIMDQAREQCRSSLDDLRNGRTGG</sequence>
<dbReference type="EMBL" id="BOOJ01000075">
    <property type="protein sequence ID" value="GIH96989.1"/>
    <property type="molecule type" value="Genomic_DNA"/>
</dbReference>
<dbReference type="InterPro" id="IPR002645">
    <property type="entry name" value="STAS_dom"/>
</dbReference>
<dbReference type="InterPro" id="IPR058548">
    <property type="entry name" value="MlaB-like_STAS"/>
</dbReference>
<dbReference type="Pfam" id="PF13466">
    <property type="entry name" value="STAS_2"/>
    <property type="match status" value="1"/>
</dbReference>
<organism evidence="3 4">
    <name type="scientific">Planobispora siamensis</name>
    <dbReference type="NCBI Taxonomy" id="936338"/>
    <lineage>
        <taxon>Bacteria</taxon>
        <taxon>Bacillati</taxon>
        <taxon>Actinomycetota</taxon>
        <taxon>Actinomycetes</taxon>
        <taxon>Streptosporangiales</taxon>
        <taxon>Streptosporangiaceae</taxon>
        <taxon>Planobispora</taxon>
    </lineage>
</organism>
<protein>
    <recommendedName>
        <fullName evidence="2">STAS domain-containing protein</fullName>
    </recommendedName>
</protein>
<dbReference type="Gene3D" id="3.30.750.24">
    <property type="entry name" value="STAS domain"/>
    <property type="match status" value="1"/>
</dbReference>
<dbReference type="AlphaFoldDB" id="A0A8J3SPG3"/>
<dbReference type="RefSeq" id="WP_204069013.1">
    <property type="nucleotide sequence ID" value="NZ_BOOJ01000075.1"/>
</dbReference>